<keyword evidence="4" id="KW-1185">Reference proteome</keyword>
<dbReference type="OrthoDB" id="2384350at2759"/>
<dbReference type="EMBL" id="JPKZ01003130">
    <property type="protein sequence ID" value="KHN73261.1"/>
    <property type="molecule type" value="Genomic_DNA"/>
</dbReference>
<dbReference type="GO" id="GO:0033314">
    <property type="term" value="P:mitotic DNA replication checkpoint signaling"/>
    <property type="evidence" value="ECO:0007669"/>
    <property type="project" value="TreeGrafter"/>
</dbReference>
<dbReference type="AlphaFoldDB" id="A0A0B2UQM9"/>
<reference evidence="3 4" key="1">
    <citation type="submission" date="2014-11" db="EMBL/GenBank/DDBJ databases">
        <title>Genetic blueprint of the zoonotic pathogen Toxocara canis.</title>
        <authorList>
            <person name="Zhu X.-Q."/>
            <person name="Korhonen P.K."/>
            <person name="Cai H."/>
            <person name="Young N.D."/>
            <person name="Nejsum P."/>
            <person name="von Samson-Himmelstjerna G."/>
            <person name="Boag P.R."/>
            <person name="Tan P."/>
            <person name="Li Q."/>
            <person name="Min J."/>
            <person name="Yang Y."/>
            <person name="Wang X."/>
            <person name="Fang X."/>
            <person name="Hall R.S."/>
            <person name="Hofmann A."/>
            <person name="Sternberg P.W."/>
            <person name="Jex A.R."/>
            <person name="Gasser R.B."/>
        </authorList>
    </citation>
    <scope>NUCLEOTIDE SEQUENCE [LARGE SCALE GENOMIC DNA]</scope>
    <source>
        <strain evidence="3">PN_DK_2014</strain>
    </source>
</reference>
<dbReference type="PANTHER" id="PTHR13561:SF20">
    <property type="entry name" value="DNA TOPOISOMERASE 2-BINDING PROTEIN 1"/>
    <property type="match status" value="1"/>
</dbReference>
<dbReference type="InterPro" id="IPR001357">
    <property type="entry name" value="BRCT_dom"/>
</dbReference>
<dbReference type="Gene3D" id="3.40.50.10190">
    <property type="entry name" value="BRCT domain"/>
    <property type="match status" value="3"/>
</dbReference>
<gene>
    <name evidence="3" type="ORF">Tcan_11981</name>
</gene>
<dbReference type="Proteomes" id="UP000031036">
    <property type="component" value="Unassembled WGS sequence"/>
</dbReference>
<evidence type="ECO:0000259" key="2">
    <source>
        <dbReference type="PROSITE" id="PS50172"/>
    </source>
</evidence>
<accession>A0A0B2UQM9</accession>
<dbReference type="CDD" id="cd17716">
    <property type="entry name" value="BRCT_microcephalin_rpt1"/>
    <property type="match status" value="1"/>
</dbReference>
<dbReference type="PROSITE" id="PS50172">
    <property type="entry name" value="BRCT"/>
    <property type="match status" value="2"/>
</dbReference>
<dbReference type="SMART" id="SM00292">
    <property type="entry name" value="BRCT"/>
    <property type="match status" value="3"/>
</dbReference>
<dbReference type="STRING" id="6265.A0A0B2UQM9"/>
<dbReference type="SUPFAM" id="SSF52113">
    <property type="entry name" value="BRCT domain"/>
    <property type="match status" value="3"/>
</dbReference>
<dbReference type="GO" id="GO:0007095">
    <property type="term" value="P:mitotic G2 DNA damage checkpoint signaling"/>
    <property type="evidence" value="ECO:0007669"/>
    <property type="project" value="TreeGrafter"/>
</dbReference>
<evidence type="ECO:0000256" key="1">
    <source>
        <dbReference type="ARBA" id="ARBA00022737"/>
    </source>
</evidence>
<feature type="domain" description="BRCT" evidence="2">
    <location>
        <begin position="306"/>
        <end position="396"/>
    </location>
</feature>
<dbReference type="GO" id="GO:0006270">
    <property type="term" value="P:DNA replication initiation"/>
    <property type="evidence" value="ECO:0007669"/>
    <property type="project" value="TreeGrafter"/>
</dbReference>
<dbReference type="PANTHER" id="PTHR13561">
    <property type="entry name" value="DNA REPLICATION REGULATOR DPB11-RELATED"/>
    <property type="match status" value="1"/>
</dbReference>
<proteinExistence type="predicted"/>
<protein>
    <recommendedName>
        <fullName evidence="2">BRCT domain-containing protein</fullName>
    </recommendedName>
</protein>
<comment type="caution">
    <text evidence="3">The sequence shown here is derived from an EMBL/GenBank/DDBJ whole genome shotgun (WGS) entry which is preliminary data.</text>
</comment>
<keyword evidence="1" id="KW-0677">Repeat</keyword>
<evidence type="ECO:0000313" key="3">
    <source>
        <dbReference type="EMBL" id="KHN73261.1"/>
    </source>
</evidence>
<sequence>MSSEMRISLSLDAFESVCSEEPHRTQQGAAVLQGLHVYLDVASETSQEISALCATLLSLGASVTLELGEGITHVVSNNHGVQNCAKALRLKPRPLLVSASWVLECSAQRKHVSEAPYLLYNLKEELGLANMQTKEKRSKDRLKSFRRVSGGSKKKLSEIGGDTGQLNMAFQGLHIKPVAVKTKSITLDELQLMPTPPELVNRRKHVRRNIATSALSETSKKLLRERIKKLGLYEYKRKVDDDTKVLVADDKGTVTSNLLKALVLGIGIVSEDWVNNSWKRGCWLHPSFKYYVEKWRPIYKRHNYRGMRRLLNGSQLFYVSTGCSLPHETLTFLISHAGAKVTERVSEADVVIARSKPSSDIIKCISNNKPVAVVVTQWLIDSILKGAVRPFDEYEPTLTQSTTVIIEPDLSRRPLPSVTSSQNSH</sequence>
<name>A0A0B2UQM9_TOXCA</name>
<evidence type="ECO:0000313" key="4">
    <source>
        <dbReference type="Proteomes" id="UP000031036"/>
    </source>
</evidence>
<dbReference type="Pfam" id="PF00533">
    <property type="entry name" value="BRCT"/>
    <property type="match status" value="2"/>
</dbReference>
<feature type="domain" description="BRCT" evidence="2">
    <location>
        <begin position="27"/>
        <end position="119"/>
    </location>
</feature>
<organism evidence="3 4">
    <name type="scientific">Toxocara canis</name>
    <name type="common">Canine roundworm</name>
    <dbReference type="NCBI Taxonomy" id="6265"/>
    <lineage>
        <taxon>Eukaryota</taxon>
        <taxon>Metazoa</taxon>
        <taxon>Ecdysozoa</taxon>
        <taxon>Nematoda</taxon>
        <taxon>Chromadorea</taxon>
        <taxon>Rhabditida</taxon>
        <taxon>Spirurina</taxon>
        <taxon>Ascaridomorpha</taxon>
        <taxon>Ascaridoidea</taxon>
        <taxon>Toxocaridae</taxon>
        <taxon>Toxocara</taxon>
    </lineage>
</organism>
<dbReference type="InterPro" id="IPR036420">
    <property type="entry name" value="BRCT_dom_sf"/>
</dbReference>